<evidence type="ECO:0000256" key="1">
    <source>
        <dbReference type="ARBA" id="ARBA00023015"/>
    </source>
</evidence>
<feature type="domain" description="HTH marR-type" evidence="4">
    <location>
        <begin position="1"/>
        <end position="141"/>
    </location>
</feature>
<comment type="caution">
    <text evidence="5">The sequence shown here is derived from an EMBL/GenBank/DDBJ whole genome shotgun (WGS) entry which is preliminary data.</text>
</comment>
<sequence>MEKSQEIMSGIGDINNKMLLFRKPIMARAMAGFSLSEISYIEYVGKHANANVTRLASALYMTRGAISKMTRKLQKKGIIESFQKPENKKEIYFTLTDEGRRIDAIHRRLHADFIEADKTVFAAFSEEELAVVARFVAKYNDHLDAELR</sequence>
<dbReference type="PROSITE" id="PS50995">
    <property type="entry name" value="HTH_MARR_2"/>
    <property type="match status" value="1"/>
</dbReference>
<dbReference type="InterPro" id="IPR000835">
    <property type="entry name" value="HTH_MarR-typ"/>
</dbReference>
<keyword evidence="1" id="KW-0805">Transcription regulation</keyword>
<evidence type="ECO:0000259" key="4">
    <source>
        <dbReference type="PROSITE" id="PS50995"/>
    </source>
</evidence>
<keyword evidence="6" id="KW-1185">Reference proteome</keyword>
<dbReference type="AlphaFoldDB" id="A0A6A0BDM1"/>
<dbReference type="GO" id="GO:0003700">
    <property type="term" value="F:DNA-binding transcription factor activity"/>
    <property type="evidence" value="ECO:0007669"/>
    <property type="project" value="InterPro"/>
</dbReference>
<evidence type="ECO:0000256" key="2">
    <source>
        <dbReference type="ARBA" id="ARBA00023125"/>
    </source>
</evidence>
<evidence type="ECO:0000313" key="6">
    <source>
        <dbReference type="Proteomes" id="UP000480303"/>
    </source>
</evidence>
<accession>A0A6A0BDM1</accession>
<dbReference type="Proteomes" id="UP000480303">
    <property type="component" value="Unassembled WGS sequence"/>
</dbReference>
<reference evidence="5 6" key="1">
    <citation type="submission" date="2020-02" db="EMBL/GenBank/DDBJ databases">
        <title>Draft genome sequence of Lactococcus sp. Hs30E4-3.</title>
        <authorList>
            <person name="Noda S."/>
            <person name="Yuki M."/>
            <person name="Ohkuma M."/>
        </authorList>
    </citation>
    <scope>NUCLEOTIDE SEQUENCE [LARGE SCALE GENOMIC DNA]</scope>
    <source>
        <strain evidence="5 6">Hs30E4-3</strain>
    </source>
</reference>
<protein>
    <submittedName>
        <fullName evidence="5">MarR family transcriptional regulator</fullName>
    </submittedName>
</protein>
<dbReference type="PANTHER" id="PTHR35790:SF4">
    <property type="entry name" value="HTH-TYPE TRANSCRIPTIONAL REGULATOR PCHR"/>
    <property type="match status" value="1"/>
</dbReference>
<dbReference type="SUPFAM" id="SSF46785">
    <property type="entry name" value="Winged helix' DNA-binding domain"/>
    <property type="match status" value="1"/>
</dbReference>
<dbReference type="Gene3D" id="1.10.10.10">
    <property type="entry name" value="Winged helix-like DNA-binding domain superfamily/Winged helix DNA-binding domain"/>
    <property type="match status" value="1"/>
</dbReference>
<keyword evidence="2" id="KW-0238">DNA-binding</keyword>
<organism evidence="5 6">
    <name type="scientific">Pseudolactococcus hodotermopsidis</name>
    <dbReference type="NCBI Taxonomy" id="2709157"/>
    <lineage>
        <taxon>Bacteria</taxon>
        <taxon>Bacillati</taxon>
        <taxon>Bacillota</taxon>
        <taxon>Bacilli</taxon>
        <taxon>Lactobacillales</taxon>
        <taxon>Streptococcaceae</taxon>
        <taxon>Pseudolactococcus</taxon>
    </lineage>
</organism>
<proteinExistence type="predicted"/>
<dbReference type="InterPro" id="IPR036390">
    <property type="entry name" value="WH_DNA-bd_sf"/>
</dbReference>
<name>A0A6A0BDM1_9LACT</name>
<dbReference type="RefSeq" id="WP_172209314.1">
    <property type="nucleotide sequence ID" value="NZ_BLLI01000046.1"/>
</dbReference>
<dbReference type="InterPro" id="IPR036388">
    <property type="entry name" value="WH-like_DNA-bd_sf"/>
</dbReference>
<evidence type="ECO:0000313" key="5">
    <source>
        <dbReference type="EMBL" id="GFH42906.1"/>
    </source>
</evidence>
<dbReference type="SMART" id="SM00347">
    <property type="entry name" value="HTH_MARR"/>
    <property type="match status" value="1"/>
</dbReference>
<gene>
    <name evidence="5" type="ORF">Hs30E_14570</name>
</gene>
<keyword evidence="3" id="KW-0804">Transcription</keyword>
<dbReference type="GO" id="GO:0003677">
    <property type="term" value="F:DNA binding"/>
    <property type="evidence" value="ECO:0007669"/>
    <property type="project" value="UniProtKB-KW"/>
</dbReference>
<dbReference type="InterPro" id="IPR052067">
    <property type="entry name" value="Metal_resp_HTH_trans_reg"/>
</dbReference>
<dbReference type="EMBL" id="BLLI01000046">
    <property type="protein sequence ID" value="GFH42906.1"/>
    <property type="molecule type" value="Genomic_DNA"/>
</dbReference>
<dbReference type="PANTHER" id="PTHR35790">
    <property type="entry name" value="HTH-TYPE TRANSCRIPTIONAL REGULATOR PCHR"/>
    <property type="match status" value="1"/>
</dbReference>
<evidence type="ECO:0000256" key="3">
    <source>
        <dbReference type="ARBA" id="ARBA00023163"/>
    </source>
</evidence>
<dbReference type="Pfam" id="PF01047">
    <property type="entry name" value="MarR"/>
    <property type="match status" value="1"/>
</dbReference>